<organism evidence="7 8">
    <name type="scientific">Dysosmobacter segnis</name>
    <dbReference type="NCBI Taxonomy" id="2763042"/>
    <lineage>
        <taxon>Bacteria</taxon>
        <taxon>Bacillati</taxon>
        <taxon>Bacillota</taxon>
        <taxon>Clostridia</taxon>
        <taxon>Eubacteriales</taxon>
        <taxon>Oscillospiraceae</taxon>
        <taxon>Dysosmobacter</taxon>
    </lineage>
</organism>
<evidence type="ECO:0000256" key="3">
    <source>
        <dbReference type="ARBA" id="ARBA00022989"/>
    </source>
</evidence>
<keyword evidence="3 5" id="KW-1133">Transmembrane helix</keyword>
<evidence type="ECO:0000259" key="6">
    <source>
        <dbReference type="Pfam" id="PF04932"/>
    </source>
</evidence>
<evidence type="ECO:0000256" key="5">
    <source>
        <dbReference type="SAM" id="Phobius"/>
    </source>
</evidence>
<dbReference type="InterPro" id="IPR051533">
    <property type="entry name" value="WaaL-like"/>
</dbReference>
<evidence type="ECO:0000256" key="1">
    <source>
        <dbReference type="ARBA" id="ARBA00004141"/>
    </source>
</evidence>
<proteinExistence type="predicted"/>
<evidence type="ECO:0000313" key="8">
    <source>
        <dbReference type="Proteomes" id="UP000620327"/>
    </source>
</evidence>
<dbReference type="EMBL" id="JACOQI010000013">
    <property type="protein sequence ID" value="MBC5771167.1"/>
    <property type="molecule type" value="Genomic_DNA"/>
</dbReference>
<feature type="transmembrane region" description="Helical" evidence="5">
    <location>
        <begin position="308"/>
        <end position="324"/>
    </location>
</feature>
<keyword evidence="7" id="KW-0436">Ligase</keyword>
<dbReference type="GO" id="GO:0016874">
    <property type="term" value="F:ligase activity"/>
    <property type="evidence" value="ECO:0007669"/>
    <property type="project" value="UniProtKB-KW"/>
</dbReference>
<feature type="domain" description="O-antigen ligase-related" evidence="6">
    <location>
        <begin position="297"/>
        <end position="430"/>
    </location>
</feature>
<protein>
    <submittedName>
        <fullName evidence="7">O-antigen ligase family protein</fullName>
    </submittedName>
</protein>
<dbReference type="RefSeq" id="WP_187015393.1">
    <property type="nucleotide sequence ID" value="NZ_JACOQI010000013.1"/>
</dbReference>
<dbReference type="AlphaFoldDB" id="A0A923MLN6"/>
<feature type="transmembrane region" description="Helical" evidence="5">
    <location>
        <begin position="262"/>
        <end position="279"/>
    </location>
</feature>
<keyword evidence="8" id="KW-1185">Reference proteome</keyword>
<feature type="transmembrane region" description="Helical" evidence="5">
    <location>
        <begin position="211"/>
        <end position="228"/>
    </location>
</feature>
<accession>A0A923MLN6</accession>
<name>A0A923MLN6_9FIRM</name>
<feature type="transmembrane region" description="Helical" evidence="5">
    <location>
        <begin position="63"/>
        <end position="83"/>
    </location>
</feature>
<dbReference type="PANTHER" id="PTHR37422">
    <property type="entry name" value="TEICHURONIC ACID BIOSYNTHESIS PROTEIN TUAE"/>
    <property type="match status" value="1"/>
</dbReference>
<dbReference type="GO" id="GO:0016020">
    <property type="term" value="C:membrane"/>
    <property type="evidence" value="ECO:0007669"/>
    <property type="project" value="UniProtKB-SubCell"/>
</dbReference>
<keyword evidence="4 5" id="KW-0472">Membrane</keyword>
<feature type="transmembrane region" description="Helical" evidence="5">
    <location>
        <begin position="482"/>
        <end position="500"/>
    </location>
</feature>
<feature type="transmembrane region" description="Helical" evidence="5">
    <location>
        <begin position="157"/>
        <end position="178"/>
    </location>
</feature>
<comment type="subcellular location">
    <subcellularLocation>
        <location evidence="1">Membrane</location>
        <topology evidence="1">Multi-pass membrane protein</topology>
    </subcellularLocation>
</comment>
<feature type="transmembrane region" description="Helical" evidence="5">
    <location>
        <begin position="331"/>
        <end position="351"/>
    </location>
</feature>
<feature type="transmembrane region" description="Helical" evidence="5">
    <location>
        <begin position="128"/>
        <end position="145"/>
    </location>
</feature>
<reference evidence="7" key="1">
    <citation type="submission" date="2020-08" db="EMBL/GenBank/DDBJ databases">
        <title>Genome public.</title>
        <authorList>
            <person name="Liu C."/>
            <person name="Sun Q."/>
        </authorList>
    </citation>
    <scope>NUCLEOTIDE SEQUENCE</scope>
    <source>
        <strain evidence="7">BX15</strain>
    </source>
</reference>
<feature type="transmembrane region" description="Helical" evidence="5">
    <location>
        <begin position="184"/>
        <end position="202"/>
    </location>
</feature>
<dbReference type="Pfam" id="PF04932">
    <property type="entry name" value="Wzy_C"/>
    <property type="match status" value="1"/>
</dbReference>
<sequence>MTLWQTSLTYQIWVWLCDVYEDSTLHHFLAAAGRWCNGQIEESRILRPLCREGIAARSWRDSFLCRVLSALVNLPGTLLHAWYKAWNLTFEDSFFARLAFDMGDSASIAQFWCIAALWCIPYERWNNAYSFMTGVLLLLLFYAGAMRTGRRLDVARIGFYPALMLAAVTLAVTFSYAPGLSARFLIYHVSAALLVVITVSAVRNGEDLKRLCAGAAVCVGATGAYGIVQRIQGVKVNPSYVDLKVNAGMPGRVFSIFDNPNTFAQVLLLLLPLVLALFLTAKRWQWKVICAGIFCVGGMAMAMTYSRASWVGLAVSMAVFVFFWKPKLIPAFILLCVLAVPFLPTTVLNRIHTITNTADSSTSSRVSLYKAAIEVIRRSPLTGAGLGTAATQTYIREFNLYHDKAPFVHSHNFYLEVWIQMGLLGVTGFVGSMLWNIKNAARAVRHSGPSVGRTVAAAAASAMCGAMVCGLADFLWNYPRVLVIFWFTFAMAIAGVKVCTEEAK</sequence>
<dbReference type="PANTHER" id="PTHR37422:SF13">
    <property type="entry name" value="LIPOPOLYSACCHARIDE BIOSYNTHESIS PROTEIN PA4999-RELATED"/>
    <property type="match status" value="1"/>
</dbReference>
<feature type="transmembrane region" description="Helical" evidence="5">
    <location>
        <begin position="417"/>
        <end position="435"/>
    </location>
</feature>
<evidence type="ECO:0000256" key="4">
    <source>
        <dbReference type="ARBA" id="ARBA00023136"/>
    </source>
</evidence>
<dbReference type="Proteomes" id="UP000620327">
    <property type="component" value="Unassembled WGS sequence"/>
</dbReference>
<evidence type="ECO:0000313" key="7">
    <source>
        <dbReference type="EMBL" id="MBC5771167.1"/>
    </source>
</evidence>
<evidence type="ECO:0000256" key="2">
    <source>
        <dbReference type="ARBA" id="ARBA00022692"/>
    </source>
</evidence>
<comment type="caution">
    <text evidence="7">The sequence shown here is derived from an EMBL/GenBank/DDBJ whole genome shotgun (WGS) entry which is preliminary data.</text>
</comment>
<keyword evidence="2 5" id="KW-0812">Transmembrane</keyword>
<gene>
    <name evidence="7" type="ORF">H8Z83_12710</name>
</gene>
<feature type="transmembrane region" description="Helical" evidence="5">
    <location>
        <begin position="455"/>
        <end position="476"/>
    </location>
</feature>
<dbReference type="InterPro" id="IPR007016">
    <property type="entry name" value="O-antigen_ligase-rel_domated"/>
</dbReference>
<feature type="transmembrane region" description="Helical" evidence="5">
    <location>
        <begin position="286"/>
        <end position="302"/>
    </location>
</feature>